<dbReference type="AlphaFoldDB" id="A0A7E4W0X3"/>
<comment type="similarity">
    <text evidence="1">Belongs to the FAM154 family.</text>
</comment>
<dbReference type="Proteomes" id="UP000492821">
    <property type="component" value="Unassembled WGS sequence"/>
</dbReference>
<dbReference type="GO" id="GO:0036126">
    <property type="term" value="C:sperm flagellum"/>
    <property type="evidence" value="ECO:0007669"/>
    <property type="project" value="TreeGrafter"/>
</dbReference>
<dbReference type="InterPro" id="IPR033336">
    <property type="entry name" value="SAXO1/2"/>
</dbReference>
<dbReference type="WBParaSite" id="Pan_g5684.t1">
    <property type="protein sequence ID" value="Pan_g5684.t1"/>
    <property type="gene ID" value="Pan_g5684"/>
</dbReference>
<dbReference type="GO" id="GO:0008017">
    <property type="term" value="F:microtubule binding"/>
    <property type="evidence" value="ECO:0007669"/>
    <property type="project" value="InterPro"/>
</dbReference>
<reference evidence="4" key="2">
    <citation type="submission" date="2020-10" db="UniProtKB">
        <authorList>
            <consortium name="WormBaseParasite"/>
        </authorList>
    </citation>
    <scope>IDENTIFICATION</scope>
</reference>
<name>A0A7E4W0X3_PANRE</name>
<dbReference type="PANTHER" id="PTHR31516:SF17">
    <property type="entry name" value="STABILIZER OF AXONEMAL MICROTUBULES 2"/>
    <property type="match status" value="1"/>
</dbReference>
<evidence type="ECO:0000256" key="1">
    <source>
        <dbReference type="ARBA" id="ARBA00008738"/>
    </source>
</evidence>
<protein>
    <submittedName>
        <fullName evidence="4">ZM domain-containing protein</fullName>
    </submittedName>
</protein>
<evidence type="ECO:0000256" key="2">
    <source>
        <dbReference type="SAM" id="MobiDB-lite"/>
    </source>
</evidence>
<organism evidence="3 4">
    <name type="scientific">Panagrellus redivivus</name>
    <name type="common">Microworm</name>
    <dbReference type="NCBI Taxonomy" id="6233"/>
    <lineage>
        <taxon>Eukaryota</taxon>
        <taxon>Metazoa</taxon>
        <taxon>Ecdysozoa</taxon>
        <taxon>Nematoda</taxon>
        <taxon>Chromadorea</taxon>
        <taxon>Rhabditida</taxon>
        <taxon>Tylenchina</taxon>
        <taxon>Panagrolaimomorpha</taxon>
        <taxon>Panagrolaimoidea</taxon>
        <taxon>Panagrolaimidae</taxon>
        <taxon>Panagrellus</taxon>
    </lineage>
</organism>
<keyword evidence="3" id="KW-1185">Reference proteome</keyword>
<proteinExistence type="inferred from homology"/>
<evidence type="ECO:0000313" key="3">
    <source>
        <dbReference type="Proteomes" id="UP000492821"/>
    </source>
</evidence>
<dbReference type="GO" id="GO:0005879">
    <property type="term" value="C:axonemal microtubule"/>
    <property type="evidence" value="ECO:0007669"/>
    <property type="project" value="TreeGrafter"/>
</dbReference>
<dbReference type="GO" id="GO:0005814">
    <property type="term" value="C:centriole"/>
    <property type="evidence" value="ECO:0007669"/>
    <property type="project" value="TreeGrafter"/>
</dbReference>
<accession>A0A7E4W0X3</accession>
<reference evidence="3" key="1">
    <citation type="journal article" date="2013" name="Genetics">
        <title>The draft genome and transcriptome of Panagrellus redivivus are shaped by the harsh demands of a free-living lifestyle.</title>
        <authorList>
            <person name="Srinivasan J."/>
            <person name="Dillman A.R."/>
            <person name="Macchietto M.G."/>
            <person name="Heikkinen L."/>
            <person name="Lakso M."/>
            <person name="Fracchia K.M."/>
            <person name="Antoshechkin I."/>
            <person name="Mortazavi A."/>
            <person name="Wong G."/>
            <person name="Sternberg P.W."/>
        </authorList>
    </citation>
    <scope>NUCLEOTIDE SEQUENCE [LARGE SCALE GENOMIC DNA]</scope>
    <source>
        <strain evidence="3">MT8872</strain>
    </source>
</reference>
<evidence type="ECO:0000313" key="4">
    <source>
        <dbReference type="WBParaSite" id="Pan_g5684.t1"/>
    </source>
</evidence>
<sequence length="426" mass="48124">MLSRNQYYDDDDDPEKEVELSRYVTPLNDDPGGDDYPEYTNPLEDGHGYDYDDEPLGDVDPYSGGENSGIVHNGRYYAPLESTDDYDMYQADVTPDFDDTTTNREQYGWKTAPSHRHEVEDYDEPTQELPRFTAETTNRSTYLPHIVKKTSATKREAPLEKVPFYGETTQRVNYTPKSTLKPQKQRPKTHLGPGDNKFDNDTVHKSTYVPVAAERPARYMANDHLGVGGEFFAKTTHADEFQKHEVKKPQRRKQSASKLQPGVIDDLTTTRQVYTPKRGEKDCVAAKMLAAHKHHKLAGSHFTDQGHLMIPRSAAIKNGAKASQFEKPAQVQRFNPAGHNQNTKKTVQEMPKPSFDIYEVSSHGSYTPPPVVFSPFAGIQPHPTNDSPTFANYGRNEHVYSTRQRPTAHSVATHPNQQMLGFPIAK</sequence>
<dbReference type="GO" id="GO:0036064">
    <property type="term" value="C:ciliary basal body"/>
    <property type="evidence" value="ECO:0007669"/>
    <property type="project" value="TreeGrafter"/>
</dbReference>
<dbReference type="PANTHER" id="PTHR31516">
    <property type="entry name" value="STABILIZER OF AXONEMAL MICROTUBULES 2"/>
    <property type="match status" value="1"/>
</dbReference>
<feature type="region of interest" description="Disordered" evidence="2">
    <location>
        <begin position="240"/>
        <end position="260"/>
    </location>
</feature>
<feature type="region of interest" description="Disordered" evidence="2">
    <location>
        <begin position="178"/>
        <end position="202"/>
    </location>
</feature>
<feature type="region of interest" description="Disordered" evidence="2">
    <location>
        <begin position="1"/>
        <end position="70"/>
    </location>
</feature>